<dbReference type="PANTHER" id="PTHR47359">
    <property type="entry name" value="PEPTIDOGLYCAN DL-ENDOPEPTIDASE CWLO"/>
    <property type="match status" value="1"/>
</dbReference>
<dbReference type="EMBL" id="JAATEL010000034">
    <property type="protein sequence ID" value="NJP17170.1"/>
    <property type="molecule type" value="Genomic_DNA"/>
</dbReference>
<gene>
    <name evidence="9" type="ORF">HCJ95_23570</name>
</gene>
<keyword evidence="5" id="KW-0175">Coiled coil</keyword>
<evidence type="ECO:0000313" key="10">
    <source>
        <dbReference type="Proteomes" id="UP000635996"/>
    </source>
</evidence>
<evidence type="ECO:0000256" key="3">
    <source>
        <dbReference type="ARBA" id="ARBA00022801"/>
    </source>
</evidence>
<dbReference type="PANTHER" id="PTHR47359:SF3">
    <property type="entry name" value="NLP_P60 DOMAIN-CONTAINING PROTEIN-RELATED"/>
    <property type="match status" value="1"/>
</dbReference>
<evidence type="ECO:0000259" key="8">
    <source>
        <dbReference type="PROSITE" id="PS51935"/>
    </source>
</evidence>
<keyword evidence="3" id="KW-0378">Hydrolase</keyword>
<evidence type="ECO:0000256" key="5">
    <source>
        <dbReference type="SAM" id="Coils"/>
    </source>
</evidence>
<evidence type="ECO:0000256" key="4">
    <source>
        <dbReference type="ARBA" id="ARBA00022807"/>
    </source>
</evidence>
<evidence type="ECO:0000256" key="2">
    <source>
        <dbReference type="ARBA" id="ARBA00022670"/>
    </source>
</evidence>
<dbReference type="Proteomes" id="UP000635996">
    <property type="component" value="Unassembled WGS sequence"/>
</dbReference>
<evidence type="ECO:0000256" key="6">
    <source>
        <dbReference type="SAM" id="MobiDB-lite"/>
    </source>
</evidence>
<protein>
    <submittedName>
        <fullName evidence="9">C40 family peptidase</fullName>
    </submittedName>
</protein>
<dbReference type="SUPFAM" id="SSF54001">
    <property type="entry name" value="Cysteine proteinases"/>
    <property type="match status" value="1"/>
</dbReference>
<dbReference type="InterPro" id="IPR051794">
    <property type="entry name" value="PG_Endopeptidase_C40"/>
</dbReference>
<keyword evidence="7" id="KW-0732">Signal</keyword>
<keyword evidence="2" id="KW-0645">Protease</keyword>
<dbReference type="Gene3D" id="3.90.1720.10">
    <property type="entry name" value="endopeptidase domain like (from Nostoc punctiforme)"/>
    <property type="match status" value="1"/>
</dbReference>
<feature type="domain" description="NlpC/P60" evidence="8">
    <location>
        <begin position="253"/>
        <end position="377"/>
    </location>
</feature>
<feature type="chain" id="PRO_5046600168" evidence="7">
    <location>
        <begin position="28"/>
        <end position="426"/>
    </location>
</feature>
<feature type="compositionally biased region" description="Pro residues" evidence="6">
    <location>
        <begin position="30"/>
        <end position="51"/>
    </location>
</feature>
<reference evidence="9 10" key="1">
    <citation type="submission" date="2020-03" db="EMBL/GenBank/DDBJ databases">
        <title>WGS of actinomycetes isolated from Thailand.</title>
        <authorList>
            <person name="Thawai C."/>
        </authorList>
    </citation>
    <scope>NUCLEOTIDE SEQUENCE [LARGE SCALE GENOMIC DNA]</scope>
    <source>
        <strain evidence="9 10">NBRC 13905</strain>
    </source>
</reference>
<feature type="coiled-coil region" evidence="5">
    <location>
        <begin position="76"/>
        <end position="124"/>
    </location>
</feature>
<keyword evidence="10" id="KW-1185">Reference proteome</keyword>
<comment type="similarity">
    <text evidence="1">Belongs to the peptidase C40 family.</text>
</comment>
<proteinExistence type="inferred from homology"/>
<dbReference type="InterPro" id="IPR038765">
    <property type="entry name" value="Papain-like_cys_pep_sf"/>
</dbReference>
<feature type="region of interest" description="Disordered" evidence="6">
    <location>
        <begin position="29"/>
        <end position="59"/>
    </location>
</feature>
<feature type="signal peptide" evidence="7">
    <location>
        <begin position="1"/>
        <end position="27"/>
    </location>
</feature>
<accession>A0ABX0YWY9</accession>
<dbReference type="PROSITE" id="PS51935">
    <property type="entry name" value="NLPC_P60"/>
    <property type="match status" value="1"/>
</dbReference>
<dbReference type="Pfam" id="PF00877">
    <property type="entry name" value="NLPC_P60"/>
    <property type="match status" value="1"/>
</dbReference>
<keyword evidence="4" id="KW-0788">Thiol protease</keyword>
<name>A0ABX0YWY9_STRTL</name>
<dbReference type="RefSeq" id="WP_125499511.1">
    <property type="nucleotide sequence ID" value="NZ_BMVZ01000015.1"/>
</dbReference>
<sequence length="426" mass="45517">MSGRALRLACAAAVLAQTALTPVTAVAVPQPQPTPSAQPAPPARPAPPAPSTEPSGPGRVSVARLLADLQQLYRLAAQATDAYNAATVQLARQQAEAVRLSADLARTRAALEESRKEAGRLAREQYQGGSGFSPYLTLLLARDPQAALDDGHLIAQVARHRADTVRRLAAAEKRAAWLVRRARASADARNALVRSRQQARDDVRRRLGQVERMLARLSPQQLAELAAWEQEGAAREQDRLTASGALGPDASPTEAGERAVAYALRQLGKPYRWGATGPAAYDCSGLTSQAWAHAGTPIPRTSQEQWARLPRVPLNRLRPGDLIVYFPEASHVALYLGGGKVVQAPRPGTRIKVSPLASNPVLGAVRPDAGTSARRTAGTVSLRQFVPPRLAEAAGLAKDRAGGRTGRKDAVRLHPRLARMAFTRRG</sequence>
<dbReference type="InterPro" id="IPR000064">
    <property type="entry name" value="NLP_P60_dom"/>
</dbReference>
<evidence type="ECO:0000256" key="1">
    <source>
        <dbReference type="ARBA" id="ARBA00007074"/>
    </source>
</evidence>
<evidence type="ECO:0000256" key="7">
    <source>
        <dbReference type="SAM" id="SignalP"/>
    </source>
</evidence>
<evidence type="ECO:0000313" key="9">
    <source>
        <dbReference type="EMBL" id="NJP17170.1"/>
    </source>
</evidence>
<comment type="caution">
    <text evidence="9">The sequence shown here is derived from an EMBL/GenBank/DDBJ whole genome shotgun (WGS) entry which is preliminary data.</text>
</comment>
<organism evidence="9 10">
    <name type="scientific">Streptomyces thermoviolaceus subsp. thermoviolaceus</name>
    <dbReference type="NCBI Taxonomy" id="66860"/>
    <lineage>
        <taxon>Bacteria</taxon>
        <taxon>Bacillati</taxon>
        <taxon>Actinomycetota</taxon>
        <taxon>Actinomycetes</taxon>
        <taxon>Kitasatosporales</taxon>
        <taxon>Streptomycetaceae</taxon>
        <taxon>Streptomyces</taxon>
    </lineage>
</organism>